<keyword evidence="5" id="KW-0119">Carbohydrate metabolism</keyword>
<dbReference type="InterPro" id="IPR001547">
    <property type="entry name" value="Glyco_hydro_5"/>
</dbReference>
<keyword evidence="3 9" id="KW-0378">Hydrolase</keyword>
<proteinExistence type="inferred from homology"/>
<feature type="domain" description="Glycoside hydrolase family 5" evidence="11">
    <location>
        <begin position="56"/>
        <end position="325"/>
    </location>
</feature>
<evidence type="ECO:0000313" key="13">
    <source>
        <dbReference type="EMBL" id="KAF2219267.1"/>
    </source>
</evidence>
<dbReference type="Gene3D" id="3.20.20.80">
    <property type="entry name" value="Glycosidases"/>
    <property type="match status" value="1"/>
</dbReference>
<keyword evidence="6 9" id="KW-0326">Glycosidase</keyword>
<dbReference type="InterPro" id="IPR005102">
    <property type="entry name" value="Carbo-bd_X2"/>
</dbReference>
<evidence type="ECO:0000256" key="2">
    <source>
        <dbReference type="ARBA" id="ARBA00022729"/>
    </source>
</evidence>
<evidence type="ECO:0000256" key="1">
    <source>
        <dbReference type="ARBA" id="ARBA00005641"/>
    </source>
</evidence>
<feature type="chain" id="PRO_5025440124" evidence="10">
    <location>
        <begin position="17"/>
        <end position="568"/>
    </location>
</feature>
<keyword evidence="4" id="KW-0136">Cellulose degradation</keyword>
<dbReference type="SUPFAM" id="SSF81296">
    <property type="entry name" value="E set domains"/>
    <property type="match status" value="1"/>
</dbReference>
<evidence type="ECO:0000259" key="11">
    <source>
        <dbReference type="Pfam" id="PF00150"/>
    </source>
</evidence>
<keyword evidence="7" id="KW-0961">Cell wall biogenesis/degradation</keyword>
<dbReference type="PANTHER" id="PTHR31297">
    <property type="entry name" value="GLUCAN ENDO-1,6-BETA-GLUCOSIDASE B"/>
    <property type="match status" value="1"/>
</dbReference>
<dbReference type="OrthoDB" id="412536at2759"/>
<dbReference type="SUPFAM" id="SSF51445">
    <property type="entry name" value="(Trans)glycosidases"/>
    <property type="match status" value="1"/>
</dbReference>
<dbReference type="GO" id="GO:0005576">
    <property type="term" value="C:extracellular region"/>
    <property type="evidence" value="ECO:0007669"/>
    <property type="project" value="TreeGrafter"/>
</dbReference>
<dbReference type="AlphaFoldDB" id="A0A6A6G0S5"/>
<feature type="domain" description="Carbohydrate binding X2" evidence="12">
    <location>
        <begin position="367"/>
        <end position="453"/>
    </location>
</feature>
<dbReference type="PIRSF" id="PIRSF001043">
    <property type="entry name" value="Endoglucanase_B"/>
    <property type="match status" value="1"/>
</dbReference>
<name>A0A6A6G0S5_9PEZI</name>
<feature type="signal peptide" evidence="10">
    <location>
        <begin position="1"/>
        <end position="16"/>
    </location>
</feature>
<dbReference type="GO" id="GO:0008422">
    <property type="term" value="F:beta-glucosidase activity"/>
    <property type="evidence" value="ECO:0007669"/>
    <property type="project" value="TreeGrafter"/>
</dbReference>
<dbReference type="UniPathway" id="UPA00164"/>
<dbReference type="InterPro" id="IPR014756">
    <property type="entry name" value="Ig_E-set"/>
</dbReference>
<dbReference type="GO" id="GO:0009986">
    <property type="term" value="C:cell surface"/>
    <property type="evidence" value="ECO:0007669"/>
    <property type="project" value="TreeGrafter"/>
</dbReference>
<evidence type="ECO:0000256" key="6">
    <source>
        <dbReference type="ARBA" id="ARBA00023295"/>
    </source>
</evidence>
<sequence length="568" mass="62422">MYWLQIALLLAGAVSAAPARRQAQCDGQFSQITAQQWVDGMNPGWNLGNTLDAIPNEGSWNNPPVNFKTFDDVKSKGFKGVRLPVSWSDHFISDSPNHEVDPAWLDRVEAVVDAALERDFFAVINVHHDSWNWADLTKEGANYTYIEEKFERLWTQIATRLACKSEKLSFETINEPPGTTQQHFQELSKLQEIFLQVVQRTGGFNDRRVLNLVGPQQSGVLTPGNFVRPTNITNPWLIQYHYYSPYDFIFSAWGKTIWGSEADKQSLENDIASMRNNFTDVPIIIGEWAASPAATETAARRKYNDFFVRTAAKYNTPTILWDNGADYLDRSDGTWRDDTAIEIILEGQAGAANSLGDSTTDTSATSQSSSAFVFQKVGSEVTDQTLPFIFNGNTLTGVESSTGPLAEGTDYSTSANGITFTSGFLTRVLTNSTGIAANLTLSFSAGADYEVAVVQWDAPVLGSSSAALSTITGSTLNIPITWKGINKLATVRASTANGGYLVDDYTQWFGPMSDHRITYNGQWNFDADNVIIGQSAIAAVQSVGQTTTFEFEFYPRVAGNSANFTITV</sequence>
<reference evidence="14" key="1">
    <citation type="journal article" date="2020" name="Stud. Mycol.">
        <title>101 Dothideomycetes genomes: A test case for predicting lifestyles and emergence of pathogens.</title>
        <authorList>
            <person name="Haridas S."/>
            <person name="Albert R."/>
            <person name="Binder M."/>
            <person name="Bloem J."/>
            <person name="LaButti K."/>
            <person name="Salamov A."/>
            <person name="Andreopoulos B."/>
            <person name="Baker S."/>
            <person name="Barry K."/>
            <person name="Bills G."/>
            <person name="Bluhm B."/>
            <person name="Cannon C."/>
            <person name="Castanera R."/>
            <person name="Culley D."/>
            <person name="Daum C."/>
            <person name="Ezra D."/>
            <person name="Gonzalez J."/>
            <person name="Henrissat B."/>
            <person name="Kuo A."/>
            <person name="Liang C."/>
            <person name="Lipzen A."/>
            <person name="Lutzoni F."/>
            <person name="Magnuson J."/>
            <person name="Mondo S."/>
            <person name="Nolan M."/>
            <person name="Ohm R."/>
            <person name="Pangilinan J."/>
            <person name="Park H.-J."/>
            <person name="Ramirez L."/>
            <person name="Alfaro M."/>
            <person name="Sun H."/>
            <person name="Tritt A."/>
            <person name="Yoshinaga Y."/>
            <person name="Zwiers L.-H."/>
            <person name="Turgeon B."/>
            <person name="Goodwin S."/>
            <person name="Spatafora J."/>
            <person name="Crous P."/>
            <person name="Grigoriev I."/>
        </authorList>
    </citation>
    <scope>NUCLEOTIDE SEQUENCE [LARGE SCALE GENOMIC DNA]</scope>
    <source>
        <strain evidence="14">CECT 20119</strain>
    </source>
</reference>
<evidence type="ECO:0000256" key="9">
    <source>
        <dbReference type="RuleBase" id="RU361153"/>
    </source>
</evidence>
<evidence type="ECO:0000256" key="10">
    <source>
        <dbReference type="SAM" id="SignalP"/>
    </source>
</evidence>
<dbReference type="InterPro" id="IPR016282">
    <property type="entry name" value="Glyco_hydro_5_endoGlcnase_B"/>
</dbReference>
<accession>A0A6A6G0S5</accession>
<dbReference type="Proteomes" id="UP000799538">
    <property type="component" value="Unassembled WGS sequence"/>
</dbReference>
<evidence type="ECO:0000259" key="12">
    <source>
        <dbReference type="Pfam" id="PF03442"/>
    </source>
</evidence>
<evidence type="ECO:0000256" key="8">
    <source>
        <dbReference type="ARBA" id="ARBA00023326"/>
    </source>
</evidence>
<evidence type="ECO:0000256" key="3">
    <source>
        <dbReference type="ARBA" id="ARBA00022801"/>
    </source>
</evidence>
<organism evidence="13 14">
    <name type="scientific">Elsinoe ampelina</name>
    <dbReference type="NCBI Taxonomy" id="302913"/>
    <lineage>
        <taxon>Eukaryota</taxon>
        <taxon>Fungi</taxon>
        <taxon>Dikarya</taxon>
        <taxon>Ascomycota</taxon>
        <taxon>Pezizomycotina</taxon>
        <taxon>Dothideomycetes</taxon>
        <taxon>Dothideomycetidae</taxon>
        <taxon>Myriangiales</taxon>
        <taxon>Elsinoaceae</taxon>
        <taxon>Elsinoe</taxon>
    </lineage>
</organism>
<dbReference type="InterPro" id="IPR050386">
    <property type="entry name" value="Glycosyl_hydrolase_5"/>
</dbReference>
<dbReference type="FunFam" id="3.20.20.80:FF:000152">
    <property type="entry name" value="Extracellular endoglucanase"/>
    <property type="match status" value="1"/>
</dbReference>
<dbReference type="GO" id="GO:0071555">
    <property type="term" value="P:cell wall organization"/>
    <property type="evidence" value="ECO:0007669"/>
    <property type="project" value="UniProtKB-KW"/>
</dbReference>
<dbReference type="GO" id="GO:0030245">
    <property type="term" value="P:cellulose catabolic process"/>
    <property type="evidence" value="ECO:0007669"/>
    <property type="project" value="UniProtKB-KW"/>
</dbReference>
<dbReference type="InterPro" id="IPR017853">
    <property type="entry name" value="GH"/>
</dbReference>
<protein>
    <submittedName>
        <fullName evidence="13">Glycoside hydrolase superfamily</fullName>
    </submittedName>
</protein>
<gene>
    <name evidence="13" type="ORF">BDZ85DRAFT_225353</name>
</gene>
<evidence type="ECO:0000256" key="7">
    <source>
        <dbReference type="ARBA" id="ARBA00023316"/>
    </source>
</evidence>
<keyword evidence="8" id="KW-0624">Polysaccharide degradation</keyword>
<dbReference type="Gene3D" id="2.60.40.10">
    <property type="entry name" value="Immunoglobulins"/>
    <property type="match status" value="1"/>
</dbReference>
<evidence type="ECO:0000313" key="14">
    <source>
        <dbReference type="Proteomes" id="UP000799538"/>
    </source>
</evidence>
<dbReference type="EMBL" id="ML992518">
    <property type="protein sequence ID" value="KAF2219267.1"/>
    <property type="molecule type" value="Genomic_DNA"/>
</dbReference>
<dbReference type="InterPro" id="IPR013783">
    <property type="entry name" value="Ig-like_fold"/>
</dbReference>
<dbReference type="GO" id="GO:0005978">
    <property type="term" value="P:glycogen biosynthetic process"/>
    <property type="evidence" value="ECO:0007669"/>
    <property type="project" value="UniProtKB-UniPathway"/>
</dbReference>
<keyword evidence="14" id="KW-1185">Reference proteome</keyword>
<dbReference type="Pfam" id="PF00150">
    <property type="entry name" value="Cellulase"/>
    <property type="match status" value="1"/>
</dbReference>
<evidence type="ECO:0000256" key="5">
    <source>
        <dbReference type="ARBA" id="ARBA00023277"/>
    </source>
</evidence>
<evidence type="ECO:0000256" key="4">
    <source>
        <dbReference type="ARBA" id="ARBA00023001"/>
    </source>
</evidence>
<dbReference type="PANTHER" id="PTHR31297:SF41">
    <property type="entry name" value="ENDOGLUCANASE, PUTATIVE (AFU_ORTHOLOGUE AFUA_5G01830)-RELATED"/>
    <property type="match status" value="1"/>
</dbReference>
<keyword evidence="2 10" id="KW-0732">Signal</keyword>
<comment type="similarity">
    <text evidence="1 9">Belongs to the glycosyl hydrolase 5 (cellulase A) family.</text>
</comment>
<dbReference type="Pfam" id="PF03442">
    <property type="entry name" value="CBM_X2"/>
    <property type="match status" value="1"/>
</dbReference>